<dbReference type="EMBL" id="RZGK01000007">
    <property type="protein sequence ID" value="KAF9697599.1"/>
    <property type="molecule type" value="Genomic_DNA"/>
</dbReference>
<dbReference type="GO" id="GO:0019836">
    <property type="term" value="P:symbiont-mediated hemolysis of host erythrocyte"/>
    <property type="evidence" value="ECO:0007669"/>
    <property type="project" value="InterPro"/>
</dbReference>
<gene>
    <name evidence="2" type="ORF">EKO04_004228</name>
</gene>
<dbReference type="OrthoDB" id="2151789at2759"/>
<organism evidence="2 3">
    <name type="scientific">Ascochyta lentis</name>
    <dbReference type="NCBI Taxonomy" id="205686"/>
    <lineage>
        <taxon>Eukaryota</taxon>
        <taxon>Fungi</taxon>
        <taxon>Dikarya</taxon>
        <taxon>Ascomycota</taxon>
        <taxon>Pezizomycotina</taxon>
        <taxon>Dothideomycetes</taxon>
        <taxon>Pleosporomycetidae</taxon>
        <taxon>Pleosporales</taxon>
        <taxon>Pleosporineae</taxon>
        <taxon>Didymellaceae</taxon>
        <taxon>Ascochyta</taxon>
    </lineage>
</organism>
<dbReference type="Gene3D" id="2.60.270.50">
    <property type="match status" value="1"/>
</dbReference>
<dbReference type="AlphaFoldDB" id="A0A8H7MII0"/>
<proteinExistence type="inferred from homology"/>
<protein>
    <submittedName>
        <fullName evidence="2">Uncharacterized protein</fullName>
    </submittedName>
</protein>
<evidence type="ECO:0000256" key="1">
    <source>
        <dbReference type="ARBA" id="ARBA00010795"/>
    </source>
</evidence>
<sequence length="310" mass="33963">MTWSQWVEVYFDNKTDKHLEAKNVKITAGWTYVTGDAGRKEMSTDEIHQLNIKPYASEDPGFGNTGYSWPIMKGCEGSLDLYSKGEGTRVCSINWNCPYWTKQNSFNVMNIREGWVVKRQGGQMYATDIGAVYRGYPIASLELEYSEPNPNATILAEYNAISGTVADNTSVKSLAALAKALKGPASGAGLRQAFWTWTVKLDQDLATTAKDIFFKEVLAIADASNLTAAISLQVITKPILEKMIARGGNALRLSAADRPLMNVLIALKWSNLADNSCLNKFAAAVKDRAVAAAKAKGKDMSDLYMNYASP</sequence>
<dbReference type="InterPro" id="IPR009413">
    <property type="entry name" value="Aegerolysin-typ"/>
</dbReference>
<comment type="caution">
    <text evidence="2">The sequence shown here is derived from an EMBL/GenBank/DDBJ whole genome shotgun (WGS) entry which is preliminary data.</text>
</comment>
<accession>A0A8H7MII0</accession>
<name>A0A8H7MII0_9PLEO</name>
<dbReference type="Proteomes" id="UP000651452">
    <property type="component" value="Unassembled WGS sequence"/>
</dbReference>
<comment type="similarity">
    <text evidence="1">Belongs to the aegerolysin family.</text>
</comment>
<evidence type="ECO:0000313" key="2">
    <source>
        <dbReference type="EMBL" id="KAF9697599.1"/>
    </source>
</evidence>
<reference evidence="2" key="1">
    <citation type="submission" date="2018-12" db="EMBL/GenBank/DDBJ databases">
        <authorList>
            <person name="Syme R.A."/>
            <person name="Farfan-Caceres L."/>
            <person name="Lichtenzveig J."/>
        </authorList>
    </citation>
    <scope>NUCLEOTIDE SEQUENCE</scope>
    <source>
        <strain evidence="2">Al4</strain>
    </source>
</reference>
<dbReference type="Pfam" id="PF06355">
    <property type="entry name" value="Aegerolysin"/>
    <property type="match status" value="1"/>
</dbReference>
<evidence type="ECO:0000313" key="3">
    <source>
        <dbReference type="Proteomes" id="UP000651452"/>
    </source>
</evidence>
<keyword evidence="3" id="KW-1185">Reference proteome</keyword>
<reference evidence="2" key="2">
    <citation type="submission" date="2020-09" db="EMBL/GenBank/DDBJ databases">
        <title>Reference genome assembly for Australian Ascochyta lentis isolate Al4.</title>
        <authorList>
            <person name="Lee R.C."/>
            <person name="Farfan-Caceres L.M."/>
            <person name="Debler J.W."/>
            <person name="Williams A.H."/>
            <person name="Henares B.M."/>
        </authorList>
    </citation>
    <scope>NUCLEOTIDE SEQUENCE</scope>
    <source>
        <strain evidence="2">Al4</strain>
    </source>
</reference>